<dbReference type="NCBIfam" id="TIGR01593">
    <property type="entry name" value="holin_tox_secr"/>
    <property type="match status" value="1"/>
</dbReference>
<evidence type="ECO:0000256" key="3">
    <source>
        <dbReference type="ARBA" id="ARBA00022989"/>
    </source>
</evidence>
<keyword evidence="4 5" id="KW-0472">Membrane</keyword>
<evidence type="ECO:0008006" key="8">
    <source>
        <dbReference type="Google" id="ProtNLM"/>
    </source>
</evidence>
<organism evidence="6 7">
    <name type="scientific">Faecalitalea cylindroides</name>
    <dbReference type="NCBI Taxonomy" id="39483"/>
    <lineage>
        <taxon>Bacteria</taxon>
        <taxon>Bacillati</taxon>
        <taxon>Bacillota</taxon>
        <taxon>Erysipelotrichia</taxon>
        <taxon>Erysipelotrichales</taxon>
        <taxon>Erysipelotrichaceae</taxon>
        <taxon>Faecalitalea</taxon>
    </lineage>
</organism>
<evidence type="ECO:0000256" key="1">
    <source>
        <dbReference type="ARBA" id="ARBA00004141"/>
    </source>
</evidence>
<keyword evidence="7" id="KW-1185">Reference proteome</keyword>
<reference evidence="7" key="1">
    <citation type="submission" date="2017-04" db="EMBL/GenBank/DDBJ databases">
        <title>Function of individual gut microbiota members based on whole genome sequencing of pure cultures obtained from chicken caecum.</title>
        <authorList>
            <person name="Medvecky M."/>
            <person name="Cejkova D."/>
            <person name="Polansky O."/>
            <person name="Karasova D."/>
            <person name="Kubasova T."/>
            <person name="Cizek A."/>
            <person name="Rychlik I."/>
        </authorList>
    </citation>
    <scope>NUCLEOTIDE SEQUENCE [LARGE SCALE GENOMIC DNA]</scope>
    <source>
        <strain evidence="7">An178</strain>
    </source>
</reference>
<dbReference type="EMBL" id="NFKM01000011">
    <property type="protein sequence ID" value="OUP60029.1"/>
    <property type="molecule type" value="Genomic_DNA"/>
</dbReference>
<comment type="caution">
    <text evidence="6">The sequence shown here is derived from an EMBL/GenBank/DDBJ whole genome shotgun (WGS) entry which is preliminary data.</text>
</comment>
<dbReference type="GO" id="GO:0016020">
    <property type="term" value="C:membrane"/>
    <property type="evidence" value="ECO:0007669"/>
    <property type="project" value="UniProtKB-SubCell"/>
</dbReference>
<name>A0A1Y4LWL4_9FIRM</name>
<protein>
    <recommendedName>
        <fullName evidence="8">Holin</fullName>
    </recommendedName>
</protein>
<feature type="transmembrane region" description="Helical" evidence="5">
    <location>
        <begin position="12"/>
        <end position="31"/>
    </location>
</feature>
<evidence type="ECO:0000313" key="7">
    <source>
        <dbReference type="Proteomes" id="UP000195447"/>
    </source>
</evidence>
<dbReference type="InterPro" id="IPR006480">
    <property type="entry name" value="Phage_holin_4_1"/>
</dbReference>
<dbReference type="Proteomes" id="UP000195447">
    <property type="component" value="Unassembled WGS sequence"/>
</dbReference>
<proteinExistence type="predicted"/>
<dbReference type="Pfam" id="PF05105">
    <property type="entry name" value="Phage_holin_4_1"/>
    <property type="match status" value="1"/>
</dbReference>
<accession>A0A1Y4LWL4</accession>
<evidence type="ECO:0000256" key="2">
    <source>
        <dbReference type="ARBA" id="ARBA00022692"/>
    </source>
</evidence>
<gene>
    <name evidence="6" type="ORF">B5F14_06320</name>
</gene>
<evidence type="ECO:0000256" key="5">
    <source>
        <dbReference type="SAM" id="Phobius"/>
    </source>
</evidence>
<keyword evidence="3 5" id="KW-1133">Transmembrane helix</keyword>
<feature type="transmembrane region" description="Helical" evidence="5">
    <location>
        <begin position="74"/>
        <end position="95"/>
    </location>
</feature>
<dbReference type="RefSeq" id="WP_087158700.1">
    <property type="nucleotide sequence ID" value="NZ_NFKM01000011.1"/>
</dbReference>
<feature type="transmembrane region" description="Helical" evidence="5">
    <location>
        <begin position="52"/>
        <end position="68"/>
    </location>
</feature>
<dbReference type="AlphaFoldDB" id="A0A1Y4LWL4"/>
<keyword evidence="2 5" id="KW-0812">Transmembrane</keyword>
<evidence type="ECO:0000313" key="6">
    <source>
        <dbReference type="EMBL" id="OUP60029.1"/>
    </source>
</evidence>
<sequence length="136" mass="15759">MEIIEFLNREKSILFTILLFTNVVDYLTGCWKARILKKENSKEGMRGIFNKICCWIMLLIGFILSFIFNELNELFDFNILYIDSIGWLILISLIINEVRSILENLVESGINIPKILTKGLDVLNESVDKIDLKGKK</sequence>
<comment type="subcellular location">
    <subcellularLocation>
        <location evidence="1">Membrane</location>
        <topology evidence="1">Multi-pass membrane protein</topology>
    </subcellularLocation>
</comment>
<evidence type="ECO:0000256" key="4">
    <source>
        <dbReference type="ARBA" id="ARBA00023136"/>
    </source>
</evidence>